<dbReference type="EMBL" id="JACEFF010000106">
    <property type="protein sequence ID" value="KAH9643902.1"/>
    <property type="molecule type" value="Genomic_DNA"/>
</dbReference>
<accession>A0A922MW88</accession>
<evidence type="ECO:0000256" key="1">
    <source>
        <dbReference type="SAM" id="MobiDB-lite"/>
    </source>
</evidence>
<comment type="caution">
    <text evidence="2">The sequence shown here is derived from an EMBL/GenBank/DDBJ whole genome shotgun (WGS) entry which is preliminary data.</text>
</comment>
<reference evidence="2" key="1">
    <citation type="journal article" date="2021" name="G3 (Bethesda)">
        <title>Genome and transcriptome analysis of the beet armyworm Spodoptera exigua reveals targets for pest control. .</title>
        <authorList>
            <person name="Simon S."/>
            <person name="Breeschoten T."/>
            <person name="Jansen H.J."/>
            <person name="Dirks R.P."/>
            <person name="Schranz M.E."/>
            <person name="Ros V.I.D."/>
        </authorList>
    </citation>
    <scope>NUCLEOTIDE SEQUENCE</scope>
    <source>
        <strain evidence="2">TB_SE_WUR_2020</strain>
    </source>
</reference>
<evidence type="ECO:0000313" key="3">
    <source>
        <dbReference type="Proteomes" id="UP000814243"/>
    </source>
</evidence>
<gene>
    <name evidence="2" type="ORF">HF086_016452</name>
</gene>
<protein>
    <submittedName>
        <fullName evidence="2">Uncharacterized protein</fullName>
    </submittedName>
</protein>
<organism evidence="2 3">
    <name type="scientific">Spodoptera exigua</name>
    <name type="common">Beet armyworm</name>
    <name type="synonym">Noctua fulgens</name>
    <dbReference type="NCBI Taxonomy" id="7107"/>
    <lineage>
        <taxon>Eukaryota</taxon>
        <taxon>Metazoa</taxon>
        <taxon>Ecdysozoa</taxon>
        <taxon>Arthropoda</taxon>
        <taxon>Hexapoda</taxon>
        <taxon>Insecta</taxon>
        <taxon>Pterygota</taxon>
        <taxon>Neoptera</taxon>
        <taxon>Endopterygota</taxon>
        <taxon>Lepidoptera</taxon>
        <taxon>Glossata</taxon>
        <taxon>Ditrysia</taxon>
        <taxon>Noctuoidea</taxon>
        <taxon>Noctuidae</taxon>
        <taxon>Amphipyrinae</taxon>
        <taxon>Spodoptera</taxon>
    </lineage>
</organism>
<name>A0A922MW88_SPOEX</name>
<feature type="region of interest" description="Disordered" evidence="1">
    <location>
        <begin position="86"/>
        <end position="122"/>
    </location>
</feature>
<feature type="compositionally biased region" description="Polar residues" evidence="1">
    <location>
        <begin position="86"/>
        <end position="101"/>
    </location>
</feature>
<dbReference type="GO" id="GO:0005634">
    <property type="term" value="C:nucleus"/>
    <property type="evidence" value="ECO:0007669"/>
    <property type="project" value="TreeGrafter"/>
</dbReference>
<feature type="region of interest" description="Disordered" evidence="1">
    <location>
        <begin position="229"/>
        <end position="256"/>
    </location>
</feature>
<proteinExistence type="predicted"/>
<dbReference type="Proteomes" id="UP000814243">
    <property type="component" value="Unassembled WGS sequence"/>
</dbReference>
<sequence>MDTITTQNKQSNRYLKLSLKKSRPKPTQDITKEAKKVDVIVLDESFDRLRSDSLNTAGSSQTTYSPITINDSCEFSFNDDLPKINFNNQEPSKNGNISFNCSKEETSTKKGSRPSIGGWSPAQNIICATPRHEPTPSSPRDVANESHEQCSLKKIHLSQKKILNDLYGDQWKSIPKLFKAIKANCEKYDTISKKLQFDEDDCDKENIRKDLKQNKMLYLTDSEAKRRVDLTSESEKKSKKKLYTEKVPSTPEVGKIKPRNVASTTKKTKVNKAMSVTEMVEVMNNDVDVLTKKVKDVSVTPIVKDDTRLSFIGSLADNIPSYRCHVEALQYHDNYKNLKEQLARRLFIEFNKNVFDNAMEADLPILWDPRFRTTAGVNRHSKSIDITKKCCGYCHGRFELVLNKKNKDGVVVSTRAKKPNYQDFSMHVKENYSKINDGTRTYGEVMKILTEPFL</sequence>
<dbReference type="PANTHER" id="PTHR23099">
    <property type="entry name" value="TRANSCRIPTIONAL REGULATOR"/>
    <property type="match status" value="1"/>
</dbReference>
<dbReference type="AlphaFoldDB" id="A0A922MW88"/>
<evidence type="ECO:0000313" key="2">
    <source>
        <dbReference type="EMBL" id="KAH9643902.1"/>
    </source>
</evidence>
<dbReference type="PANTHER" id="PTHR23099:SF0">
    <property type="entry name" value="GERM CELL NUCLEAR ACIDIC PROTEIN"/>
    <property type="match status" value="1"/>
</dbReference>